<feature type="compositionally biased region" description="Low complexity" evidence="3">
    <location>
        <begin position="403"/>
        <end position="413"/>
    </location>
</feature>
<reference evidence="6 7" key="1">
    <citation type="submission" date="2021-06" db="EMBL/GenBank/DDBJ databases">
        <authorList>
            <person name="Palmer J.M."/>
        </authorList>
    </citation>
    <scope>NUCLEOTIDE SEQUENCE [LARGE SCALE GENOMIC DNA]</scope>
    <source>
        <strain evidence="6 7">MEX-2019</strain>
        <tissue evidence="6">Muscle</tissue>
    </source>
</reference>
<dbReference type="InterPro" id="IPR011993">
    <property type="entry name" value="PH-like_dom_sf"/>
</dbReference>
<evidence type="ECO:0000259" key="4">
    <source>
        <dbReference type="PROSITE" id="PS50003"/>
    </source>
</evidence>
<proteinExistence type="predicted"/>
<dbReference type="PROSITE" id="PS00741">
    <property type="entry name" value="DH_1"/>
    <property type="match status" value="1"/>
</dbReference>
<dbReference type="GO" id="GO:0005085">
    <property type="term" value="F:guanyl-nucleotide exchange factor activity"/>
    <property type="evidence" value="ECO:0007669"/>
    <property type="project" value="UniProtKB-KW"/>
</dbReference>
<feature type="compositionally biased region" description="Polar residues" evidence="3">
    <location>
        <begin position="498"/>
        <end position="508"/>
    </location>
</feature>
<feature type="compositionally biased region" description="Basic and acidic residues" evidence="3">
    <location>
        <begin position="511"/>
        <end position="522"/>
    </location>
</feature>
<evidence type="ECO:0000256" key="1">
    <source>
        <dbReference type="ARBA" id="ARBA00022553"/>
    </source>
</evidence>
<dbReference type="Proteomes" id="UP001311232">
    <property type="component" value="Unassembled WGS sequence"/>
</dbReference>
<keyword evidence="7" id="KW-1185">Reference proteome</keyword>
<dbReference type="PANTHER" id="PTHR22826">
    <property type="entry name" value="RHO GUANINE EXCHANGE FACTOR-RELATED"/>
    <property type="match status" value="1"/>
</dbReference>
<dbReference type="Pfam" id="PF22697">
    <property type="entry name" value="SOS1_NGEF_PH"/>
    <property type="match status" value="1"/>
</dbReference>
<dbReference type="SUPFAM" id="SSF50729">
    <property type="entry name" value="PH domain-like"/>
    <property type="match status" value="1"/>
</dbReference>
<dbReference type="PROSITE" id="PS50010">
    <property type="entry name" value="DH_2"/>
    <property type="match status" value="1"/>
</dbReference>
<keyword evidence="2" id="KW-0344">Guanine-nucleotide releasing factor</keyword>
<dbReference type="InterPro" id="IPR001331">
    <property type="entry name" value="GDS_CDC24_CS"/>
</dbReference>
<dbReference type="SMART" id="SM00325">
    <property type="entry name" value="RhoGEF"/>
    <property type="match status" value="1"/>
</dbReference>
<dbReference type="CDD" id="cd00160">
    <property type="entry name" value="RhoGEF"/>
    <property type="match status" value="1"/>
</dbReference>
<dbReference type="InterPro" id="IPR035899">
    <property type="entry name" value="DBL_dom_sf"/>
</dbReference>
<dbReference type="CDD" id="cd01227">
    <property type="entry name" value="PH_Dbs"/>
    <property type="match status" value="1"/>
</dbReference>
<dbReference type="InterPro" id="IPR035534">
    <property type="entry name" value="DBS_PH"/>
</dbReference>
<evidence type="ECO:0000259" key="5">
    <source>
        <dbReference type="PROSITE" id="PS50010"/>
    </source>
</evidence>
<dbReference type="Pfam" id="PF00621">
    <property type="entry name" value="RhoGEF"/>
    <property type="match status" value="1"/>
</dbReference>
<dbReference type="EMBL" id="JAHHUM010001449">
    <property type="protein sequence ID" value="KAK5612147.1"/>
    <property type="molecule type" value="Genomic_DNA"/>
</dbReference>
<name>A0AAV9RSW4_9TELE</name>
<feature type="region of interest" description="Disordered" evidence="3">
    <location>
        <begin position="336"/>
        <end position="522"/>
    </location>
</feature>
<protein>
    <submittedName>
        <fullName evidence="6">Guanine nucleotide exchange factor DBS</fullName>
    </submittedName>
</protein>
<organism evidence="6 7">
    <name type="scientific">Crenichthys baileyi</name>
    <name type="common">White River springfish</name>
    <dbReference type="NCBI Taxonomy" id="28760"/>
    <lineage>
        <taxon>Eukaryota</taxon>
        <taxon>Metazoa</taxon>
        <taxon>Chordata</taxon>
        <taxon>Craniata</taxon>
        <taxon>Vertebrata</taxon>
        <taxon>Euteleostomi</taxon>
        <taxon>Actinopterygii</taxon>
        <taxon>Neopterygii</taxon>
        <taxon>Teleostei</taxon>
        <taxon>Neoteleostei</taxon>
        <taxon>Acanthomorphata</taxon>
        <taxon>Ovalentaria</taxon>
        <taxon>Atherinomorphae</taxon>
        <taxon>Cyprinodontiformes</taxon>
        <taxon>Goodeidae</taxon>
        <taxon>Crenichthys</taxon>
    </lineage>
</organism>
<accession>A0AAV9RSW4</accession>
<gene>
    <name evidence="6" type="primary">MCF2L</name>
    <name evidence="6" type="ORF">CRENBAI_024504</name>
</gene>
<evidence type="ECO:0000313" key="6">
    <source>
        <dbReference type="EMBL" id="KAK5612147.1"/>
    </source>
</evidence>
<dbReference type="Gene3D" id="1.20.900.10">
    <property type="entry name" value="Dbl homology (DH) domain"/>
    <property type="match status" value="1"/>
</dbReference>
<dbReference type="Gene3D" id="2.30.29.30">
    <property type="entry name" value="Pleckstrin-homology domain (PH domain)/Phosphotyrosine-binding domain (PTB)"/>
    <property type="match status" value="1"/>
</dbReference>
<dbReference type="SUPFAM" id="SSF48065">
    <property type="entry name" value="DBL homology domain (DH-domain)"/>
    <property type="match status" value="1"/>
</dbReference>
<evidence type="ECO:0000256" key="2">
    <source>
        <dbReference type="ARBA" id="ARBA00022658"/>
    </source>
</evidence>
<dbReference type="GO" id="GO:0035556">
    <property type="term" value="P:intracellular signal transduction"/>
    <property type="evidence" value="ECO:0007669"/>
    <property type="project" value="InterPro"/>
</dbReference>
<evidence type="ECO:0000256" key="3">
    <source>
        <dbReference type="SAM" id="MobiDB-lite"/>
    </source>
</evidence>
<keyword evidence="1" id="KW-0597">Phosphoprotein</keyword>
<dbReference type="FunFam" id="2.30.29.30:FF:000078">
    <property type="entry name" value="Guanine nucleotide exchange factor DBS"/>
    <property type="match status" value="1"/>
</dbReference>
<dbReference type="InterPro" id="IPR051336">
    <property type="entry name" value="RhoGEF_Guanine_NuclExch_SF"/>
</dbReference>
<dbReference type="InterPro" id="IPR001849">
    <property type="entry name" value="PH_domain"/>
</dbReference>
<dbReference type="InterPro" id="IPR000219">
    <property type="entry name" value="DH_dom"/>
</dbReference>
<comment type="caution">
    <text evidence="6">The sequence shown here is derived from an EMBL/GenBank/DDBJ whole genome shotgun (WGS) entry which is preliminary data.</text>
</comment>
<dbReference type="SMART" id="SM00233">
    <property type="entry name" value="PH"/>
    <property type="match status" value="1"/>
</dbReference>
<dbReference type="InterPro" id="IPR055251">
    <property type="entry name" value="SOS1_NGEF_PH"/>
</dbReference>
<feature type="domain" description="PH" evidence="4">
    <location>
        <begin position="187"/>
        <end position="309"/>
    </location>
</feature>
<dbReference type="AlphaFoldDB" id="A0AAV9RSW4"/>
<sequence length="556" mass="62865">MTELIESERIYVEELQSIMEGYIAELNNSELSHLIPPSLENKKDVLFGNLPEIYEFHNKTFLMELENCAENPELVGTCFLKRKEELQVYEKYCQNKPRSEVVWRQCGDSLFFQECQKKLDHKLSLDAYLLKPVQRITKYQLMLKEMLKCSKSEGMAELEEALATMLDIIKSVNDSMHQIAITGFEGNLSELGKLLMQGSFNVWTDHKKGHSKVKDLARFKPMQRHLFLYDKMLLFCKKREETTEGHEKTPSYSFKHSLKMSAVGITENVKGDNKKFEVWYNGREEVYIIQAPSMDVKNMWVSEIRKVLTGQLEACREASQNNNFGVPMRNVRKMALRQSDSSSPESGFRRANPSPNMRQKKVDSSGHSAVNARKHFTLQGLSNRRSLPTEPTAKEAEVPRRFSLTSSVASSSSAMRRTKGPLSASIKSKRHEIKSDPTPFGYEDTLRGAMAAGGKRQSMTSSIVGGAGSTAAVPRSTSQPGWTQRRLLSMDTEDFETIPSSGEESTNSSEDEGKNKNGDSSRYRVQLTYASCEAKDLSLGTSDIVQFLKEADNGIW</sequence>
<dbReference type="PANTHER" id="PTHR22826:SF201">
    <property type="entry name" value="GUANINE NUCLEOTIDE EXCHANGE FACTOR MCF2L2-RELATED"/>
    <property type="match status" value="1"/>
</dbReference>
<feature type="domain" description="DH" evidence="5">
    <location>
        <begin position="1"/>
        <end position="175"/>
    </location>
</feature>
<evidence type="ECO:0000313" key="7">
    <source>
        <dbReference type="Proteomes" id="UP001311232"/>
    </source>
</evidence>
<dbReference type="GO" id="GO:0005737">
    <property type="term" value="C:cytoplasm"/>
    <property type="evidence" value="ECO:0007669"/>
    <property type="project" value="TreeGrafter"/>
</dbReference>
<dbReference type="PROSITE" id="PS50003">
    <property type="entry name" value="PH_DOMAIN"/>
    <property type="match status" value="1"/>
</dbReference>